<protein>
    <submittedName>
        <fullName evidence="2">Uncharacterized protein</fullName>
    </submittedName>
</protein>
<evidence type="ECO:0000313" key="2">
    <source>
        <dbReference type="EMBL" id="EMP26264.1"/>
    </source>
</evidence>
<gene>
    <name evidence="2" type="ORF">UY3_16687</name>
</gene>
<dbReference type="EMBL" id="KB581996">
    <property type="protein sequence ID" value="EMP26264.1"/>
    <property type="molecule type" value="Genomic_DNA"/>
</dbReference>
<organism evidence="2 3">
    <name type="scientific">Chelonia mydas</name>
    <name type="common">Green sea-turtle</name>
    <name type="synonym">Chelonia agassizi</name>
    <dbReference type="NCBI Taxonomy" id="8469"/>
    <lineage>
        <taxon>Eukaryota</taxon>
        <taxon>Metazoa</taxon>
        <taxon>Chordata</taxon>
        <taxon>Craniata</taxon>
        <taxon>Vertebrata</taxon>
        <taxon>Euteleostomi</taxon>
        <taxon>Archelosauria</taxon>
        <taxon>Testudinata</taxon>
        <taxon>Testudines</taxon>
        <taxon>Cryptodira</taxon>
        <taxon>Durocryptodira</taxon>
        <taxon>Americhelydia</taxon>
        <taxon>Chelonioidea</taxon>
        <taxon>Cheloniidae</taxon>
        <taxon>Chelonia</taxon>
    </lineage>
</organism>
<feature type="region of interest" description="Disordered" evidence="1">
    <location>
        <begin position="1"/>
        <end position="132"/>
    </location>
</feature>
<evidence type="ECO:0000256" key="1">
    <source>
        <dbReference type="SAM" id="MobiDB-lite"/>
    </source>
</evidence>
<reference evidence="3" key="1">
    <citation type="journal article" date="2013" name="Nat. Genet.">
        <title>The draft genomes of soft-shell turtle and green sea turtle yield insights into the development and evolution of the turtle-specific body plan.</title>
        <authorList>
            <person name="Wang Z."/>
            <person name="Pascual-Anaya J."/>
            <person name="Zadissa A."/>
            <person name="Li W."/>
            <person name="Niimura Y."/>
            <person name="Huang Z."/>
            <person name="Li C."/>
            <person name="White S."/>
            <person name="Xiong Z."/>
            <person name="Fang D."/>
            <person name="Wang B."/>
            <person name="Ming Y."/>
            <person name="Chen Y."/>
            <person name="Zheng Y."/>
            <person name="Kuraku S."/>
            <person name="Pignatelli M."/>
            <person name="Herrero J."/>
            <person name="Beal K."/>
            <person name="Nozawa M."/>
            <person name="Li Q."/>
            <person name="Wang J."/>
            <person name="Zhang H."/>
            <person name="Yu L."/>
            <person name="Shigenobu S."/>
            <person name="Wang J."/>
            <person name="Liu J."/>
            <person name="Flicek P."/>
            <person name="Searle S."/>
            <person name="Wang J."/>
            <person name="Kuratani S."/>
            <person name="Yin Y."/>
            <person name="Aken B."/>
            <person name="Zhang G."/>
            <person name="Irie N."/>
        </authorList>
    </citation>
    <scope>NUCLEOTIDE SEQUENCE [LARGE SCALE GENOMIC DNA]</scope>
</reference>
<dbReference type="Proteomes" id="UP000031443">
    <property type="component" value="Unassembled WGS sequence"/>
</dbReference>
<sequence length="132" mass="14166">MHSRQAVNLFSPAARTFSSPWSQYPPKAGSRTLKPEKGTSAPQEEQDVKVQLETPSTVPCNSPPLPPRQHQQQALKQQSPASQPGETPWMVAGAGFFTPLWRAGQQSPPNSSSNGQADHQPAGEPEGTGQTL</sequence>
<name>M7ANY9_CHEMY</name>
<dbReference type="AlphaFoldDB" id="M7ANY9"/>
<feature type="compositionally biased region" description="Polar residues" evidence="1">
    <location>
        <begin position="69"/>
        <end position="85"/>
    </location>
</feature>
<proteinExistence type="predicted"/>
<evidence type="ECO:0000313" key="3">
    <source>
        <dbReference type="Proteomes" id="UP000031443"/>
    </source>
</evidence>
<feature type="compositionally biased region" description="Low complexity" evidence="1">
    <location>
        <begin position="103"/>
        <end position="117"/>
    </location>
</feature>
<accession>M7ANY9</accession>
<keyword evidence="3" id="KW-1185">Reference proteome</keyword>